<gene>
    <name evidence="7" type="ORF">I6N95_11160</name>
</gene>
<protein>
    <submittedName>
        <fullName evidence="7">FUSC family protein</fullName>
    </submittedName>
</protein>
<dbReference type="AlphaFoldDB" id="A0A940SUQ9"/>
<keyword evidence="2" id="KW-1003">Cell membrane</keyword>
<keyword evidence="4 6" id="KW-1133">Transmembrane helix</keyword>
<proteinExistence type="predicted"/>
<feature type="transmembrane region" description="Helical" evidence="6">
    <location>
        <begin position="60"/>
        <end position="77"/>
    </location>
</feature>
<dbReference type="Proteomes" id="UP000674938">
    <property type="component" value="Unassembled WGS sequence"/>
</dbReference>
<dbReference type="InterPro" id="IPR010343">
    <property type="entry name" value="ArAE_1"/>
</dbReference>
<evidence type="ECO:0000256" key="4">
    <source>
        <dbReference type="ARBA" id="ARBA00022989"/>
    </source>
</evidence>
<feature type="transmembrane region" description="Helical" evidence="6">
    <location>
        <begin position="107"/>
        <end position="126"/>
    </location>
</feature>
<evidence type="ECO:0000256" key="5">
    <source>
        <dbReference type="ARBA" id="ARBA00023136"/>
    </source>
</evidence>
<comment type="subcellular location">
    <subcellularLocation>
        <location evidence="1">Cell membrane</location>
        <topology evidence="1">Multi-pass membrane protein</topology>
    </subcellularLocation>
</comment>
<evidence type="ECO:0000256" key="6">
    <source>
        <dbReference type="SAM" id="Phobius"/>
    </source>
</evidence>
<evidence type="ECO:0000256" key="2">
    <source>
        <dbReference type="ARBA" id="ARBA00022475"/>
    </source>
</evidence>
<dbReference type="RefSeq" id="WP_209527624.1">
    <property type="nucleotide sequence ID" value="NZ_JAEEGA010000006.1"/>
</dbReference>
<evidence type="ECO:0000256" key="1">
    <source>
        <dbReference type="ARBA" id="ARBA00004651"/>
    </source>
</evidence>
<organism evidence="7 8">
    <name type="scientific">Vagococcus allomyrinae</name>
    <dbReference type="NCBI Taxonomy" id="2794353"/>
    <lineage>
        <taxon>Bacteria</taxon>
        <taxon>Bacillati</taxon>
        <taxon>Bacillota</taxon>
        <taxon>Bacilli</taxon>
        <taxon>Lactobacillales</taxon>
        <taxon>Enterococcaceae</taxon>
        <taxon>Vagococcus</taxon>
    </lineage>
</organism>
<dbReference type="EMBL" id="JAEEGA010000006">
    <property type="protein sequence ID" value="MBP1041565.1"/>
    <property type="molecule type" value="Genomic_DNA"/>
</dbReference>
<evidence type="ECO:0000256" key="3">
    <source>
        <dbReference type="ARBA" id="ARBA00022692"/>
    </source>
</evidence>
<feature type="transmembrane region" description="Helical" evidence="6">
    <location>
        <begin position="84"/>
        <end position="101"/>
    </location>
</feature>
<keyword evidence="3 6" id="KW-0812">Transmembrane</keyword>
<dbReference type="GO" id="GO:0005886">
    <property type="term" value="C:plasma membrane"/>
    <property type="evidence" value="ECO:0007669"/>
    <property type="project" value="UniProtKB-SubCell"/>
</dbReference>
<reference evidence="7" key="1">
    <citation type="submission" date="2020-12" db="EMBL/GenBank/DDBJ databases">
        <title>Vagococcus allomyrinae sp. nov. and Enterococcus lavae sp. nov., isolated from the larvae of Allomyrina dichotoma.</title>
        <authorList>
            <person name="Lee S.D."/>
        </authorList>
    </citation>
    <scope>NUCLEOTIDE SEQUENCE</scope>
    <source>
        <strain evidence="7">BWB3-3</strain>
    </source>
</reference>
<sequence>MIAGPIRFGLRTFKTALAVLLCILLFQLLQRDAPLIACLAAVFAMREDVSSTIHFGSYRIIGNLLGGSLALIYIYIYRIFNYSFYAELILIPLFVIFIIIFSDALNFNPGIVGACATLFIIVLTVPETETFWYAISRIMDTVIGTLVALLVNRFVKPPDAKITHEVTPDFQEAFLAQKQEIATLKRQLADYQKQDDNFH</sequence>
<dbReference type="Pfam" id="PF06081">
    <property type="entry name" value="ArAE_1"/>
    <property type="match status" value="1"/>
</dbReference>
<evidence type="ECO:0000313" key="7">
    <source>
        <dbReference type="EMBL" id="MBP1041565.1"/>
    </source>
</evidence>
<accession>A0A940SUQ9</accession>
<comment type="caution">
    <text evidence="7">The sequence shown here is derived from an EMBL/GenBank/DDBJ whole genome shotgun (WGS) entry which is preliminary data.</text>
</comment>
<name>A0A940SUQ9_9ENTE</name>
<evidence type="ECO:0000313" key="8">
    <source>
        <dbReference type="Proteomes" id="UP000674938"/>
    </source>
</evidence>
<keyword evidence="8" id="KW-1185">Reference proteome</keyword>
<keyword evidence="5 6" id="KW-0472">Membrane</keyword>